<dbReference type="Pfam" id="PF14322">
    <property type="entry name" value="SusD-like_3"/>
    <property type="match status" value="1"/>
</dbReference>
<proteinExistence type="inferred from homology"/>
<sequence>MPREQLVLARTLRFNYQTESDMKIFGKYILGSFALMVAIVQVSCKREFLEIVPKGQAIAITTADYEKLLNANYLATTFTAGVYQGDEMAALQPDFSNLEGSELLRQQRLFKYEARVYDVAELPNEITGETNYIRRLYLFNKIINEVMDSKGGSDDQKRALLAEAQAGRAICNFMFLSDFTKPYNVNTAGNDLGIPNLTVADVTQKDFKRGTLQAGYDLVIRDLNEALPNLGALTHRRKISRLAAEFYLSRVYIAMNNFAAAKTHLDAAFLEAQKAQIPMKLYDYTMVLDADNPDAEGSWLPDGFFGLENVPIAANNTETIYNINAGWFQFQAVNAFVFGPQTAALYGSTDRRLNLYSPFQLFTTTAYPLGMRRRNTDFFTGINVGPSLPDLYLMRAECKARSNDLSGAVTDLQILRAKRIAGTAALVPSGIATNQQALVRFILDERIREFAITGLRWLDMRRLSVDPVYSNHIKFTHKIYDQDGIEKSSYELKPERFALKFGERMLNESNGLQENP</sequence>
<evidence type="ECO:0000313" key="8">
    <source>
        <dbReference type="EMBL" id="SMC55086.1"/>
    </source>
</evidence>
<dbReference type="InterPro" id="IPR012944">
    <property type="entry name" value="SusD_RagB_dom"/>
</dbReference>
<dbReference type="AlphaFoldDB" id="A0A1W2A379"/>
<dbReference type="Pfam" id="PF07980">
    <property type="entry name" value="SusD_RagB"/>
    <property type="match status" value="1"/>
</dbReference>
<evidence type="ECO:0000259" key="6">
    <source>
        <dbReference type="Pfam" id="PF07980"/>
    </source>
</evidence>
<dbReference type="InterPro" id="IPR033985">
    <property type="entry name" value="SusD-like_N"/>
</dbReference>
<dbReference type="Gene3D" id="1.25.40.900">
    <property type="match status" value="1"/>
</dbReference>
<name>A0A1W2A379_9SPHI</name>
<gene>
    <name evidence="8" type="ORF">SAMN04488524_1192</name>
</gene>
<comment type="similarity">
    <text evidence="2">Belongs to the SusD family.</text>
</comment>
<evidence type="ECO:0000313" key="9">
    <source>
        <dbReference type="Proteomes" id="UP000192756"/>
    </source>
</evidence>
<feature type="domain" description="SusD-like N-terminal" evidence="7">
    <location>
        <begin position="48"/>
        <end position="252"/>
    </location>
</feature>
<dbReference type="GO" id="GO:0009279">
    <property type="term" value="C:cell outer membrane"/>
    <property type="evidence" value="ECO:0007669"/>
    <property type="project" value="UniProtKB-SubCell"/>
</dbReference>
<feature type="domain" description="RagB/SusD" evidence="6">
    <location>
        <begin position="390"/>
        <end position="487"/>
    </location>
</feature>
<evidence type="ECO:0000256" key="4">
    <source>
        <dbReference type="ARBA" id="ARBA00023136"/>
    </source>
</evidence>
<dbReference type="SUPFAM" id="SSF48452">
    <property type="entry name" value="TPR-like"/>
    <property type="match status" value="1"/>
</dbReference>
<keyword evidence="5" id="KW-0998">Cell outer membrane</keyword>
<keyword evidence="9" id="KW-1185">Reference proteome</keyword>
<accession>A0A1W2A379</accession>
<dbReference type="Gene3D" id="1.25.40.390">
    <property type="match status" value="1"/>
</dbReference>
<dbReference type="EMBL" id="FWXT01000001">
    <property type="protein sequence ID" value="SMC55086.1"/>
    <property type="molecule type" value="Genomic_DNA"/>
</dbReference>
<evidence type="ECO:0000259" key="7">
    <source>
        <dbReference type="Pfam" id="PF14322"/>
    </source>
</evidence>
<evidence type="ECO:0000256" key="1">
    <source>
        <dbReference type="ARBA" id="ARBA00004442"/>
    </source>
</evidence>
<organism evidence="8 9">
    <name type="scientific">Pedobacter africanus</name>
    <dbReference type="NCBI Taxonomy" id="151894"/>
    <lineage>
        <taxon>Bacteria</taxon>
        <taxon>Pseudomonadati</taxon>
        <taxon>Bacteroidota</taxon>
        <taxon>Sphingobacteriia</taxon>
        <taxon>Sphingobacteriales</taxon>
        <taxon>Sphingobacteriaceae</taxon>
        <taxon>Pedobacter</taxon>
    </lineage>
</organism>
<keyword evidence="3" id="KW-0732">Signal</keyword>
<dbReference type="InterPro" id="IPR011990">
    <property type="entry name" value="TPR-like_helical_dom_sf"/>
</dbReference>
<comment type="subcellular location">
    <subcellularLocation>
        <location evidence="1">Cell outer membrane</location>
    </subcellularLocation>
</comment>
<dbReference type="STRING" id="151894.SAMN04488524_1192"/>
<reference evidence="9" key="1">
    <citation type="submission" date="2017-04" db="EMBL/GenBank/DDBJ databases">
        <authorList>
            <person name="Varghese N."/>
            <person name="Submissions S."/>
        </authorList>
    </citation>
    <scope>NUCLEOTIDE SEQUENCE [LARGE SCALE GENOMIC DNA]</scope>
    <source>
        <strain evidence="9">DSM 12126</strain>
    </source>
</reference>
<protein>
    <submittedName>
        <fullName evidence="8">SusD family protein</fullName>
    </submittedName>
</protein>
<evidence type="ECO:0000256" key="2">
    <source>
        <dbReference type="ARBA" id="ARBA00006275"/>
    </source>
</evidence>
<evidence type="ECO:0000256" key="5">
    <source>
        <dbReference type="ARBA" id="ARBA00023237"/>
    </source>
</evidence>
<keyword evidence="4" id="KW-0472">Membrane</keyword>
<evidence type="ECO:0000256" key="3">
    <source>
        <dbReference type="ARBA" id="ARBA00022729"/>
    </source>
</evidence>
<dbReference type="Proteomes" id="UP000192756">
    <property type="component" value="Unassembled WGS sequence"/>
</dbReference>